<dbReference type="FunCoup" id="A0A6J2XVE4">
    <property type="interactions" value="442"/>
</dbReference>
<dbReference type="InParanoid" id="A0A6J2XVE4"/>
<gene>
    <name evidence="2" type="primary">LOC115881405</name>
</gene>
<dbReference type="PANTHER" id="PTHR21435">
    <property type="entry name" value="MITOCHONDRIAL IMPORT INNER MEMBRANE TRANSLOCASE SUBUNIT TIM29"/>
    <property type="match status" value="1"/>
</dbReference>
<evidence type="ECO:0000313" key="2">
    <source>
        <dbReference type="RefSeq" id="XP_030754725.1"/>
    </source>
</evidence>
<dbReference type="InterPro" id="IPR019322">
    <property type="entry name" value="TIMM29"/>
</dbReference>
<name>A0A6J2XVE4_SITOR</name>
<dbReference type="PANTHER" id="PTHR21435:SF1">
    <property type="entry name" value="MITOCHONDRIAL IMPORT INNER MEMBRANE TRANSLOCASE SUBUNIT TIM29"/>
    <property type="match status" value="1"/>
</dbReference>
<dbReference type="GO" id="GO:0042721">
    <property type="term" value="C:TIM22 mitochondrial import inner membrane insertion complex"/>
    <property type="evidence" value="ECO:0007669"/>
    <property type="project" value="InterPro"/>
</dbReference>
<dbReference type="RefSeq" id="XP_030754725.1">
    <property type="nucleotide sequence ID" value="XM_030898865.1"/>
</dbReference>
<dbReference type="GeneID" id="115881405"/>
<proteinExistence type="predicted"/>
<organism evidence="1 2">
    <name type="scientific">Sitophilus oryzae</name>
    <name type="common">Rice weevil</name>
    <name type="synonym">Curculio oryzae</name>
    <dbReference type="NCBI Taxonomy" id="7048"/>
    <lineage>
        <taxon>Eukaryota</taxon>
        <taxon>Metazoa</taxon>
        <taxon>Ecdysozoa</taxon>
        <taxon>Arthropoda</taxon>
        <taxon>Hexapoda</taxon>
        <taxon>Insecta</taxon>
        <taxon>Pterygota</taxon>
        <taxon>Neoptera</taxon>
        <taxon>Endopterygota</taxon>
        <taxon>Coleoptera</taxon>
        <taxon>Polyphaga</taxon>
        <taxon>Cucujiformia</taxon>
        <taxon>Curculionidae</taxon>
        <taxon>Dryophthorinae</taxon>
        <taxon>Sitophilus</taxon>
    </lineage>
</organism>
<evidence type="ECO:0000313" key="1">
    <source>
        <dbReference type="Proteomes" id="UP000504635"/>
    </source>
</evidence>
<sequence length="192" mass="22403">MVQYNQSLSLISRTLVNIKSTNLKFNEKIKGTIVEKWVAYWKLVAKDYKDVGRSLKQDIKTKPLRSGLYFTGASLLGLCASLNPDMQSFRAKYIQSANDLGLVPTTLANPQALNHLKYIERSFNHNLIRYINLGVLSIIWVDKFSEDCNLYENTCSYLQVPFWEIRKRMLDIGFLNVWWITSRKMLDYDINY</sequence>
<protein>
    <submittedName>
        <fullName evidence="2">Mitochondrial import inner membrane translocase subunit Tim29</fullName>
    </submittedName>
</protein>
<reference evidence="2" key="1">
    <citation type="submission" date="2025-08" db="UniProtKB">
        <authorList>
            <consortium name="RefSeq"/>
        </authorList>
    </citation>
    <scope>IDENTIFICATION</scope>
    <source>
        <tissue evidence="2">Gonads</tissue>
    </source>
</reference>
<dbReference type="Pfam" id="PF10171">
    <property type="entry name" value="Tim29"/>
    <property type="match status" value="1"/>
</dbReference>
<keyword evidence="1" id="KW-1185">Reference proteome</keyword>
<dbReference type="AlphaFoldDB" id="A0A6J2XVE4"/>
<accession>A0A6J2XVE4</accession>
<dbReference type="Proteomes" id="UP000504635">
    <property type="component" value="Unplaced"/>
</dbReference>
<dbReference type="GO" id="GO:0045039">
    <property type="term" value="P:protein insertion into mitochondrial inner membrane"/>
    <property type="evidence" value="ECO:0007669"/>
    <property type="project" value="TreeGrafter"/>
</dbReference>
<dbReference type="OrthoDB" id="5970620at2759"/>
<dbReference type="KEGG" id="soy:115881405"/>